<name>A0A1J5QTJ7_9ZZZZ</name>
<comment type="caution">
    <text evidence="3">The sequence shown here is derived from an EMBL/GenBank/DDBJ whole genome shotgun (WGS) entry which is preliminary data.</text>
</comment>
<evidence type="ECO:0000256" key="1">
    <source>
        <dbReference type="ARBA" id="ARBA00022676"/>
    </source>
</evidence>
<dbReference type="CDD" id="cd03789">
    <property type="entry name" value="GT9_LPS_heptosyltransferase"/>
    <property type="match status" value="1"/>
</dbReference>
<sequence length="334" mass="37262">MTENGAVKVLIIKLSALGDVILATPFVKTIQRQHAGAEIHLMTTPPYAGMFEDWPGLQVDVFRRNGFFAFWRAVLWMRRQRFDVCYELQANGRTGWMLRLCRIPRVVSSRIGFPATHHPLLPYRREVHIFDRLNEVMLAAGLPAAEPRPWLPVSRAGSEKVQAWLAKHQLSGQRFVLMHAHASVRWQSKIWPHFGRLAEALEARGYRVVWAGAGSDAEGNRVLSRTAGIDATNQFSINELVELARHSRFALTNDSGPMHVFSCSGIPVYAFFGPTKWTQSHALGQQGRVLTHPVECSPCFLPQCPPARGHACLALLSAEQVMARLVGDGMVEAG</sequence>
<dbReference type="Gene3D" id="3.40.50.2000">
    <property type="entry name" value="Glycogen Phosphorylase B"/>
    <property type="match status" value="2"/>
</dbReference>
<dbReference type="GO" id="GO:0008713">
    <property type="term" value="F:ADP-heptose-lipopolysaccharide heptosyltransferase activity"/>
    <property type="evidence" value="ECO:0007669"/>
    <property type="project" value="TreeGrafter"/>
</dbReference>
<dbReference type="SUPFAM" id="SSF53756">
    <property type="entry name" value="UDP-Glycosyltransferase/glycogen phosphorylase"/>
    <property type="match status" value="1"/>
</dbReference>
<accession>A0A1J5QTJ7</accession>
<keyword evidence="2 3" id="KW-0808">Transferase</keyword>
<dbReference type="InterPro" id="IPR002201">
    <property type="entry name" value="Glyco_trans_9"/>
</dbReference>
<dbReference type="AlphaFoldDB" id="A0A1J5QTJ7"/>
<gene>
    <name evidence="3" type="primary">rfaF_19</name>
    <name evidence="3" type="ORF">GALL_374190</name>
</gene>
<dbReference type="GO" id="GO:0005829">
    <property type="term" value="C:cytosol"/>
    <property type="evidence" value="ECO:0007669"/>
    <property type="project" value="TreeGrafter"/>
</dbReference>
<proteinExistence type="predicted"/>
<reference evidence="3" key="1">
    <citation type="submission" date="2016-10" db="EMBL/GenBank/DDBJ databases">
        <title>Sequence of Gallionella enrichment culture.</title>
        <authorList>
            <person name="Poehlein A."/>
            <person name="Muehling M."/>
            <person name="Daniel R."/>
        </authorList>
    </citation>
    <scope>NUCLEOTIDE SEQUENCE</scope>
</reference>
<dbReference type="EC" id="2.-.-.-" evidence="3"/>
<dbReference type="GO" id="GO:0009244">
    <property type="term" value="P:lipopolysaccharide core region biosynthetic process"/>
    <property type="evidence" value="ECO:0007669"/>
    <property type="project" value="TreeGrafter"/>
</dbReference>
<dbReference type="Pfam" id="PF01075">
    <property type="entry name" value="Glyco_transf_9"/>
    <property type="match status" value="1"/>
</dbReference>
<protein>
    <submittedName>
        <fullName evidence="3">ADP-heptose--LPS heptosyltransferase 2</fullName>
        <ecNumber evidence="3">2.-.-.-</ecNumber>
    </submittedName>
</protein>
<dbReference type="PANTHER" id="PTHR30160">
    <property type="entry name" value="TETRAACYLDISACCHARIDE 4'-KINASE-RELATED"/>
    <property type="match status" value="1"/>
</dbReference>
<evidence type="ECO:0000256" key="2">
    <source>
        <dbReference type="ARBA" id="ARBA00022679"/>
    </source>
</evidence>
<dbReference type="InterPro" id="IPR051199">
    <property type="entry name" value="LPS_LOS_Heptosyltrfase"/>
</dbReference>
<keyword evidence="1" id="KW-0328">Glycosyltransferase</keyword>
<organism evidence="3">
    <name type="scientific">mine drainage metagenome</name>
    <dbReference type="NCBI Taxonomy" id="410659"/>
    <lineage>
        <taxon>unclassified sequences</taxon>
        <taxon>metagenomes</taxon>
        <taxon>ecological metagenomes</taxon>
    </lineage>
</organism>
<dbReference type="EMBL" id="MLJW01001007">
    <property type="protein sequence ID" value="OIQ80819.1"/>
    <property type="molecule type" value="Genomic_DNA"/>
</dbReference>
<evidence type="ECO:0000313" key="3">
    <source>
        <dbReference type="EMBL" id="OIQ80819.1"/>
    </source>
</evidence>